<reference evidence="1 2" key="1">
    <citation type="submission" date="2019-03" db="EMBL/GenBank/DDBJ databases">
        <title>Metabolic potential of uncultured bacteria and archaea associated with petroleum seepage in deep-sea sediments.</title>
        <authorList>
            <person name="Dong X."/>
            <person name="Hubert C."/>
        </authorList>
    </citation>
    <scope>NUCLEOTIDE SEQUENCE [LARGE SCALE GENOMIC DNA]</scope>
    <source>
        <strain evidence="1">E44_bin18</strain>
    </source>
</reference>
<dbReference type="InterPro" id="IPR008323">
    <property type="entry name" value="UCP033563"/>
</dbReference>
<accession>A0A523UZ82</accession>
<dbReference type="EMBL" id="SOJN01000011">
    <property type="protein sequence ID" value="TET47671.1"/>
    <property type="molecule type" value="Genomic_DNA"/>
</dbReference>
<dbReference type="PANTHER" id="PTHR36454">
    <property type="entry name" value="LMO2823 PROTEIN"/>
    <property type="match status" value="1"/>
</dbReference>
<dbReference type="PIRSF" id="PIRSF033563">
    <property type="entry name" value="UCP033563"/>
    <property type="match status" value="1"/>
</dbReference>
<sequence length="434" mass="49166">MAEVRAFKGVRYNLSKVGKLDDVVSQPYDKITDSMREDYYAKSEYNIVRIIKGKPEPGDSDTGNVYTRARRYLDRWLDEKILIQDSKPALYIYHQEFEAPELGSKTRKGFICKQWIVPPFLGTVRPHERTLSKPKEDRLNLMRATATNFGQIFLLYPDEKNSVYQMLEPFAQGQPEMEALEEGGVKHRVWTVHDGETIARVTEAMKDKSLYIADGHHRFETALDYLEERMMAAGASDTGEEPYNFRMVTLVGMEDPGLFILPTHRLIHSLRDFSLDRFLEGCSNYFDLKPASTLASALEEMKKAGEGHALGLYAGGEYRVLTSKKGSGWEKMLPASRSAEWKGLDVVILHEVVIQELLGISEEKVVTQENIRYLRDPQAGIKAVDSGDAQLLLLMNPTKVSQVKAVASKMEKMPQKSTDFFPKLISGLVMNPLT</sequence>
<name>A0A523UZ82_UNCT6</name>
<protein>
    <submittedName>
        <fullName evidence="1">DUF1015 domain-containing protein</fullName>
    </submittedName>
</protein>
<dbReference type="Pfam" id="PF06245">
    <property type="entry name" value="DUF1015"/>
    <property type="match status" value="1"/>
</dbReference>
<gene>
    <name evidence="1" type="ORF">E3J62_00725</name>
</gene>
<organism evidence="1 2">
    <name type="scientific">candidate division TA06 bacterium</name>
    <dbReference type="NCBI Taxonomy" id="2250710"/>
    <lineage>
        <taxon>Bacteria</taxon>
        <taxon>Bacteria division TA06</taxon>
    </lineage>
</organism>
<evidence type="ECO:0000313" key="1">
    <source>
        <dbReference type="EMBL" id="TET47671.1"/>
    </source>
</evidence>
<evidence type="ECO:0000313" key="2">
    <source>
        <dbReference type="Proteomes" id="UP000315525"/>
    </source>
</evidence>
<comment type="caution">
    <text evidence="1">The sequence shown here is derived from an EMBL/GenBank/DDBJ whole genome shotgun (WGS) entry which is preliminary data.</text>
</comment>
<proteinExistence type="predicted"/>
<dbReference type="PANTHER" id="PTHR36454:SF1">
    <property type="entry name" value="DUF1015 DOMAIN-CONTAINING PROTEIN"/>
    <property type="match status" value="1"/>
</dbReference>
<dbReference type="Proteomes" id="UP000315525">
    <property type="component" value="Unassembled WGS sequence"/>
</dbReference>
<dbReference type="AlphaFoldDB" id="A0A523UZ82"/>